<keyword evidence="9" id="KW-0226">DNA condensation</keyword>
<dbReference type="EMBL" id="CP126212">
    <property type="protein sequence ID" value="WIA14003.1"/>
    <property type="molecule type" value="Genomic_DNA"/>
</dbReference>
<evidence type="ECO:0000256" key="6">
    <source>
        <dbReference type="ARBA" id="ARBA00022490"/>
    </source>
</evidence>
<reference evidence="12 13" key="1">
    <citation type="submission" date="2023-05" db="EMBL/GenBank/DDBJ databases">
        <title>A 100% complete, gapless, phased diploid assembly of the Scenedesmus obliquus UTEX 3031 genome.</title>
        <authorList>
            <person name="Biondi T.C."/>
            <person name="Hanschen E.R."/>
            <person name="Kwon T."/>
            <person name="Eng W."/>
            <person name="Kruse C.P.S."/>
            <person name="Koehler S.I."/>
            <person name="Kunde Y."/>
            <person name="Gleasner C.D."/>
            <person name="You Mak K.T."/>
            <person name="Polle J."/>
            <person name="Hovde B.T."/>
            <person name="Starkenburg S.R."/>
        </authorList>
    </citation>
    <scope>NUCLEOTIDE SEQUENCE [LARGE SCALE GENOMIC DNA]</scope>
    <source>
        <strain evidence="12 13">DOE0152z</strain>
    </source>
</reference>
<keyword evidence="7" id="KW-0132">Cell division</keyword>
<evidence type="ECO:0000256" key="11">
    <source>
        <dbReference type="SAM" id="MobiDB-lite"/>
    </source>
</evidence>
<sequence>MATPLHQGRRAEQGTPLSGRHTAVQRTPQSALTPNDDAAEKASVRRKKRSEALRKSLSDAFAGSSGEQQGKGPTLSQEALSTMFEQCIKLAAENKITDKNVWQLDLIQHLPSIVQAGQAASLRGGGFNFQKMSGGLDAGVTIYSKRVDTTWKDVFQQLQGISSGSRGEDDGEDDAAGGDGEDDDDVEDAAAAAAKQAKSAAAAGKRGKAGAAREEATLASADALRQKKVDNTFAVDPLFHKMSALFDEGGAKGLLLLNRSVYRGAAIMTDPHEVPEQQFPLAAAAEPDTLINMQPMRRQLAACTATSSSSSNGGVLQLTPGLEQMYSLLEESLQRVQGQQQQQQQQGRSTVDVAAIMKQATRGLAPTPMPPRRRSSGQAAAGAGQADEDAAAADGSWGEEGLAGDEDYEGEDGHAGFEDDGEGEGEPWQQQQQQQQRRQSSGGHSMLGLGRSGAAEADEVLDAEALQQLLGGSGFNAKAAPTTGGGWAGSSFWKYKSAAAAIARLGGSAAAAAKKAPAAGSKARPGQQRIDFESLPELPEGALERGSRKQTCLVGAAATAPTLLPQDLHYQASNLGQLFLKPAPVSCISHLIRNAAAGGGADGGAAGGDWGGSDNDGEGGWGGDVYGDDDGEFGSGGDGYNAGDLSVGDPGFSSSGLGASEEPGGSEWWGAEHTLLSAPKRNAGLAVNFNRAAKQVDVRALKDLLWDSLVTANTRKTSAAHNEDSSSSSMDTDAAAAAAPSSQQPTIPFQEVIVSVPQRSAAGSLEDVSVHMCFICLLHLANEKGLVIKAQEDLATLNISNVA</sequence>
<evidence type="ECO:0000256" key="1">
    <source>
        <dbReference type="ARBA" id="ARBA00004286"/>
    </source>
</evidence>
<evidence type="ECO:0000256" key="3">
    <source>
        <dbReference type="ARBA" id="ARBA00009471"/>
    </source>
</evidence>
<feature type="compositionally biased region" description="Low complexity" evidence="11">
    <location>
        <begin position="376"/>
        <end position="385"/>
    </location>
</feature>
<protein>
    <recommendedName>
        <fullName evidence="4">Condensin complex subunit 2</fullName>
    </recommendedName>
</protein>
<comment type="similarity">
    <text evidence="3">Belongs to the CND2 (condensin subunit 2) family.</text>
</comment>
<dbReference type="InterPro" id="IPR022816">
    <property type="entry name" value="Condensin_barren_su2"/>
</dbReference>
<keyword evidence="13" id="KW-1185">Reference proteome</keyword>
<dbReference type="Proteomes" id="UP001244341">
    <property type="component" value="Chromosome 5b"/>
</dbReference>
<evidence type="ECO:0000256" key="5">
    <source>
        <dbReference type="ARBA" id="ARBA00022454"/>
    </source>
</evidence>
<comment type="subcellular location">
    <subcellularLocation>
        <location evidence="1">Chromosome</location>
    </subcellularLocation>
    <subcellularLocation>
        <location evidence="2">Cytoplasm</location>
    </subcellularLocation>
</comment>
<feature type="region of interest" description="Disordered" evidence="11">
    <location>
        <begin position="361"/>
        <end position="450"/>
    </location>
</feature>
<feature type="compositionally biased region" description="Acidic residues" evidence="11">
    <location>
        <begin position="169"/>
        <end position="188"/>
    </location>
</feature>
<evidence type="ECO:0000256" key="8">
    <source>
        <dbReference type="ARBA" id="ARBA00022776"/>
    </source>
</evidence>
<keyword evidence="10" id="KW-0131">Cell cycle</keyword>
<gene>
    <name evidence="12" type="ORF">OEZ85_002564</name>
</gene>
<evidence type="ECO:0000313" key="13">
    <source>
        <dbReference type="Proteomes" id="UP001244341"/>
    </source>
</evidence>
<feature type="compositionally biased region" description="Low complexity" evidence="11">
    <location>
        <begin position="429"/>
        <end position="439"/>
    </location>
</feature>
<feature type="region of interest" description="Disordered" evidence="11">
    <location>
        <begin position="602"/>
        <end position="665"/>
    </location>
</feature>
<dbReference type="PANTHER" id="PTHR13108">
    <property type="entry name" value="CONDENSIN COMPLEX SUBUNIT 2"/>
    <property type="match status" value="1"/>
</dbReference>
<keyword evidence="6" id="KW-0963">Cytoplasm</keyword>
<dbReference type="PANTHER" id="PTHR13108:SF9">
    <property type="entry name" value="CONDENSIN COMPLEX SUBUNIT 2"/>
    <property type="match status" value="1"/>
</dbReference>
<accession>A0ABY8U053</accession>
<name>A0ABY8U053_TETOB</name>
<feature type="compositionally biased region" description="Low complexity" evidence="11">
    <location>
        <begin position="725"/>
        <end position="742"/>
    </location>
</feature>
<dbReference type="Pfam" id="PF05786">
    <property type="entry name" value="Cnd2"/>
    <property type="match status" value="1"/>
</dbReference>
<keyword evidence="5" id="KW-0158">Chromosome</keyword>
<feature type="region of interest" description="Disordered" evidence="11">
    <location>
        <begin position="1"/>
        <end position="75"/>
    </location>
</feature>
<keyword evidence="8" id="KW-0498">Mitosis</keyword>
<feature type="compositionally biased region" description="Polar residues" evidence="11">
    <location>
        <begin position="24"/>
        <end position="33"/>
    </location>
</feature>
<evidence type="ECO:0000256" key="10">
    <source>
        <dbReference type="ARBA" id="ARBA00023306"/>
    </source>
</evidence>
<evidence type="ECO:0000256" key="4">
    <source>
        <dbReference type="ARBA" id="ARBA00016065"/>
    </source>
</evidence>
<feature type="compositionally biased region" description="Gly residues" evidence="11">
    <location>
        <begin position="602"/>
        <end position="611"/>
    </location>
</feature>
<proteinExistence type="inferred from homology"/>
<evidence type="ECO:0000313" key="12">
    <source>
        <dbReference type="EMBL" id="WIA14003.1"/>
    </source>
</evidence>
<feature type="region of interest" description="Disordered" evidence="11">
    <location>
        <begin position="716"/>
        <end position="743"/>
    </location>
</feature>
<evidence type="ECO:0000256" key="2">
    <source>
        <dbReference type="ARBA" id="ARBA00004496"/>
    </source>
</evidence>
<organism evidence="12 13">
    <name type="scientific">Tetradesmus obliquus</name>
    <name type="common">Green alga</name>
    <name type="synonym">Acutodesmus obliquus</name>
    <dbReference type="NCBI Taxonomy" id="3088"/>
    <lineage>
        <taxon>Eukaryota</taxon>
        <taxon>Viridiplantae</taxon>
        <taxon>Chlorophyta</taxon>
        <taxon>core chlorophytes</taxon>
        <taxon>Chlorophyceae</taxon>
        <taxon>CS clade</taxon>
        <taxon>Sphaeropleales</taxon>
        <taxon>Scenedesmaceae</taxon>
        <taxon>Tetradesmus</taxon>
    </lineage>
</organism>
<feature type="region of interest" description="Disordered" evidence="11">
    <location>
        <begin position="159"/>
        <end position="194"/>
    </location>
</feature>
<evidence type="ECO:0000256" key="9">
    <source>
        <dbReference type="ARBA" id="ARBA00023067"/>
    </source>
</evidence>
<evidence type="ECO:0000256" key="7">
    <source>
        <dbReference type="ARBA" id="ARBA00022618"/>
    </source>
</evidence>